<feature type="compositionally biased region" description="Basic residues" evidence="1">
    <location>
        <begin position="63"/>
        <end position="83"/>
    </location>
</feature>
<evidence type="ECO:0000313" key="3">
    <source>
        <dbReference type="Proteomes" id="UP000823388"/>
    </source>
</evidence>
<dbReference type="AlphaFoldDB" id="A0A8T0WAX7"/>
<sequence>MGRTHAPPPVGRLSPACCLGSLVKYRWAAAPRPHDAETEANWPRRRKGAIAAACARGLCRSRGQGRQHAGHGPRRHARHARGKRPGDTMVDGRPRRTRWTAGGGENRRTSELVAPGGSGRACRSDGQQAGPGPAWWWGDRVMEVRAAPVSQCQPCLSAHRTLGSICHHGSTARTLRPYLFFFSI</sequence>
<evidence type="ECO:0000256" key="1">
    <source>
        <dbReference type="SAM" id="MobiDB-lite"/>
    </source>
</evidence>
<protein>
    <submittedName>
        <fullName evidence="2">Uncharacterized protein</fullName>
    </submittedName>
</protein>
<keyword evidence="3" id="KW-1185">Reference proteome</keyword>
<gene>
    <name evidence="2" type="ORF">PVAP13_2KG294367</name>
</gene>
<dbReference type="Proteomes" id="UP000823388">
    <property type="component" value="Chromosome 2K"/>
</dbReference>
<reference evidence="2" key="1">
    <citation type="submission" date="2020-05" db="EMBL/GenBank/DDBJ databases">
        <title>WGS assembly of Panicum virgatum.</title>
        <authorList>
            <person name="Lovell J.T."/>
            <person name="Jenkins J."/>
            <person name="Shu S."/>
            <person name="Juenger T.E."/>
            <person name="Schmutz J."/>
        </authorList>
    </citation>
    <scope>NUCLEOTIDE SEQUENCE</scope>
    <source>
        <strain evidence="2">AP13</strain>
    </source>
</reference>
<dbReference type="EMBL" id="CM029039">
    <property type="protein sequence ID" value="KAG2643016.1"/>
    <property type="molecule type" value="Genomic_DNA"/>
</dbReference>
<organism evidence="2 3">
    <name type="scientific">Panicum virgatum</name>
    <name type="common">Blackwell switchgrass</name>
    <dbReference type="NCBI Taxonomy" id="38727"/>
    <lineage>
        <taxon>Eukaryota</taxon>
        <taxon>Viridiplantae</taxon>
        <taxon>Streptophyta</taxon>
        <taxon>Embryophyta</taxon>
        <taxon>Tracheophyta</taxon>
        <taxon>Spermatophyta</taxon>
        <taxon>Magnoliopsida</taxon>
        <taxon>Liliopsida</taxon>
        <taxon>Poales</taxon>
        <taxon>Poaceae</taxon>
        <taxon>PACMAD clade</taxon>
        <taxon>Panicoideae</taxon>
        <taxon>Panicodae</taxon>
        <taxon>Paniceae</taxon>
        <taxon>Panicinae</taxon>
        <taxon>Panicum</taxon>
        <taxon>Panicum sect. Hiantes</taxon>
    </lineage>
</organism>
<name>A0A8T0WAX7_PANVG</name>
<proteinExistence type="predicted"/>
<evidence type="ECO:0000313" key="2">
    <source>
        <dbReference type="EMBL" id="KAG2643016.1"/>
    </source>
</evidence>
<comment type="caution">
    <text evidence="2">The sequence shown here is derived from an EMBL/GenBank/DDBJ whole genome shotgun (WGS) entry which is preliminary data.</text>
</comment>
<feature type="compositionally biased region" description="Basic and acidic residues" evidence="1">
    <location>
        <begin position="84"/>
        <end position="94"/>
    </location>
</feature>
<feature type="region of interest" description="Disordered" evidence="1">
    <location>
        <begin position="61"/>
        <end position="130"/>
    </location>
</feature>
<accession>A0A8T0WAX7</accession>